<proteinExistence type="predicted"/>
<comment type="caution">
    <text evidence="1">The sequence shown here is derived from an EMBL/GenBank/DDBJ whole genome shotgun (WGS) entry which is preliminary data.</text>
</comment>
<accession>A0AAV1KVE0</accession>
<organism evidence="1 2">
    <name type="scientific">Parnassius mnemosyne</name>
    <name type="common">clouded apollo</name>
    <dbReference type="NCBI Taxonomy" id="213953"/>
    <lineage>
        <taxon>Eukaryota</taxon>
        <taxon>Metazoa</taxon>
        <taxon>Ecdysozoa</taxon>
        <taxon>Arthropoda</taxon>
        <taxon>Hexapoda</taxon>
        <taxon>Insecta</taxon>
        <taxon>Pterygota</taxon>
        <taxon>Neoptera</taxon>
        <taxon>Endopterygota</taxon>
        <taxon>Lepidoptera</taxon>
        <taxon>Glossata</taxon>
        <taxon>Ditrysia</taxon>
        <taxon>Papilionoidea</taxon>
        <taxon>Papilionidae</taxon>
        <taxon>Parnassiinae</taxon>
        <taxon>Parnassini</taxon>
        <taxon>Parnassius</taxon>
        <taxon>Driopa</taxon>
    </lineage>
</organism>
<dbReference type="EMBL" id="CAVLGL010000081">
    <property type="protein sequence ID" value="CAK1587000.1"/>
    <property type="molecule type" value="Genomic_DNA"/>
</dbReference>
<reference evidence="1 2" key="1">
    <citation type="submission" date="2023-11" db="EMBL/GenBank/DDBJ databases">
        <authorList>
            <person name="Hedman E."/>
            <person name="Englund M."/>
            <person name="Stromberg M."/>
            <person name="Nyberg Akerstrom W."/>
            <person name="Nylinder S."/>
            <person name="Jareborg N."/>
            <person name="Kallberg Y."/>
            <person name="Kronander E."/>
        </authorList>
    </citation>
    <scope>NUCLEOTIDE SEQUENCE [LARGE SCALE GENOMIC DNA]</scope>
</reference>
<evidence type="ECO:0000313" key="2">
    <source>
        <dbReference type="Proteomes" id="UP001314205"/>
    </source>
</evidence>
<gene>
    <name evidence="1" type="ORF">PARMNEM_LOCUS7882</name>
</gene>
<name>A0AAV1KVE0_9NEOP</name>
<protein>
    <submittedName>
        <fullName evidence="1">Uncharacterized protein</fullName>
    </submittedName>
</protein>
<dbReference type="AlphaFoldDB" id="A0AAV1KVE0"/>
<evidence type="ECO:0000313" key="1">
    <source>
        <dbReference type="EMBL" id="CAK1587000.1"/>
    </source>
</evidence>
<keyword evidence="2" id="KW-1185">Reference proteome</keyword>
<dbReference type="Proteomes" id="UP001314205">
    <property type="component" value="Unassembled WGS sequence"/>
</dbReference>
<sequence>MAAITDTISSASYALRTLREELTIDQLLNVYYALVESKLRYSIKFWGNSYKYNMKKAFTAQKRAIRAMVCVPPWESCKEYFKKLKVLTAPSVYVLILLTDVIKNRHFYESDEEMKERESTRRMDLTLPIIPKMEIVKHCPRRFPFHNVLFPIPNHKESILVYYLND</sequence>